<evidence type="ECO:0000313" key="15">
    <source>
        <dbReference type="Proteomes" id="UP000594454"/>
    </source>
</evidence>
<feature type="transmembrane region" description="Helical" evidence="12">
    <location>
        <begin position="146"/>
        <end position="164"/>
    </location>
</feature>
<keyword evidence="10" id="KW-1015">Disulfide bond</keyword>
<comment type="subcellular location">
    <subcellularLocation>
        <location evidence="1">Endoplasmic reticulum membrane</location>
        <topology evidence="1">Multi-pass membrane protein</topology>
    </subcellularLocation>
</comment>
<evidence type="ECO:0000256" key="6">
    <source>
        <dbReference type="ARBA" id="ARBA00022824"/>
    </source>
</evidence>
<proteinExistence type="inferred from homology"/>
<dbReference type="GO" id="GO:0042373">
    <property type="term" value="P:vitamin K metabolic process"/>
    <property type="evidence" value="ECO:0007669"/>
    <property type="project" value="InterPro"/>
</dbReference>
<dbReference type="PANTHER" id="PTHR14519:SF8">
    <property type="entry name" value="VITAMIN K EPOXIDE REDUCTASE COMPLEX SUBUNIT 1"/>
    <property type="match status" value="1"/>
</dbReference>
<keyword evidence="11" id="KW-0676">Redox-active center</keyword>
<dbReference type="EC" id="1.17.4.4" evidence="3"/>
<protein>
    <recommendedName>
        <fullName evidence="3">vitamin-K-epoxide reductase (warfarin-sensitive)</fullName>
        <ecNumber evidence="3">1.17.4.4</ecNumber>
    </recommendedName>
</protein>
<feature type="domain" description="Vitamin K epoxide reductase" evidence="13">
    <location>
        <begin position="46"/>
        <end position="192"/>
    </location>
</feature>
<dbReference type="CDD" id="cd12917">
    <property type="entry name" value="VKOR_euk"/>
    <property type="match status" value="1"/>
</dbReference>
<evidence type="ECO:0000256" key="1">
    <source>
        <dbReference type="ARBA" id="ARBA00004477"/>
    </source>
</evidence>
<gene>
    <name evidence="14" type="ORF">HERILL_LOCUS12295</name>
</gene>
<accession>A0A7R8UZ32</accession>
<organism evidence="14 15">
    <name type="scientific">Hermetia illucens</name>
    <name type="common">Black soldier fly</name>
    <dbReference type="NCBI Taxonomy" id="343691"/>
    <lineage>
        <taxon>Eukaryota</taxon>
        <taxon>Metazoa</taxon>
        <taxon>Ecdysozoa</taxon>
        <taxon>Arthropoda</taxon>
        <taxon>Hexapoda</taxon>
        <taxon>Insecta</taxon>
        <taxon>Pterygota</taxon>
        <taxon>Neoptera</taxon>
        <taxon>Endopterygota</taxon>
        <taxon>Diptera</taxon>
        <taxon>Brachycera</taxon>
        <taxon>Stratiomyomorpha</taxon>
        <taxon>Stratiomyidae</taxon>
        <taxon>Hermetiinae</taxon>
        <taxon>Hermetia</taxon>
    </lineage>
</organism>
<dbReference type="SMART" id="SM00756">
    <property type="entry name" value="VKc"/>
    <property type="match status" value="1"/>
</dbReference>
<reference evidence="14 15" key="1">
    <citation type="submission" date="2020-11" db="EMBL/GenBank/DDBJ databases">
        <authorList>
            <person name="Wallbank WR R."/>
            <person name="Pardo Diaz C."/>
            <person name="Kozak K."/>
            <person name="Martin S."/>
            <person name="Jiggins C."/>
            <person name="Moest M."/>
            <person name="Warren A I."/>
            <person name="Generalovic N T."/>
            <person name="Byers J.R.P. K."/>
            <person name="Montejo-Kovacevich G."/>
            <person name="Yen C E."/>
        </authorList>
    </citation>
    <scope>NUCLEOTIDE SEQUENCE [LARGE SCALE GENOMIC DNA]</scope>
</reference>
<keyword evidence="8" id="KW-0560">Oxidoreductase</keyword>
<dbReference type="FunCoup" id="A0A7R8UZ32">
    <property type="interactions" value="191"/>
</dbReference>
<evidence type="ECO:0000256" key="3">
    <source>
        <dbReference type="ARBA" id="ARBA00012278"/>
    </source>
</evidence>
<name>A0A7R8UZ32_HERIL</name>
<dbReference type="InterPro" id="IPR042406">
    <property type="entry name" value="VKORC1/VKORC1L1"/>
</dbReference>
<dbReference type="Pfam" id="PF07884">
    <property type="entry name" value="VKOR"/>
    <property type="match status" value="1"/>
</dbReference>
<keyword evidence="7 12" id="KW-1133">Transmembrane helix</keyword>
<dbReference type="GO" id="GO:0005789">
    <property type="term" value="C:endoplasmic reticulum membrane"/>
    <property type="evidence" value="ECO:0007669"/>
    <property type="project" value="UniProtKB-SubCell"/>
</dbReference>
<keyword evidence="6" id="KW-0256">Endoplasmic reticulum</keyword>
<dbReference type="PANTHER" id="PTHR14519">
    <property type="entry name" value="VITAMIN K EPOXIDE REDUCTASE COMPLEX, SUBUNIT 1"/>
    <property type="match status" value="1"/>
</dbReference>
<keyword evidence="4 12" id="KW-0812">Transmembrane</keyword>
<feature type="transmembrane region" description="Helical" evidence="12">
    <location>
        <begin position="170"/>
        <end position="188"/>
    </location>
</feature>
<evidence type="ECO:0000256" key="10">
    <source>
        <dbReference type="ARBA" id="ARBA00023157"/>
    </source>
</evidence>
<evidence type="ECO:0000256" key="2">
    <source>
        <dbReference type="ARBA" id="ARBA00006214"/>
    </source>
</evidence>
<evidence type="ECO:0000256" key="8">
    <source>
        <dbReference type="ARBA" id="ARBA00023002"/>
    </source>
</evidence>
<evidence type="ECO:0000256" key="4">
    <source>
        <dbReference type="ARBA" id="ARBA00022692"/>
    </source>
</evidence>
<comment type="similarity">
    <text evidence="2">Belongs to the VKOR family.</text>
</comment>
<dbReference type="Proteomes" id="UP000594454">
    <property type="component" value="Chromosome 5"/>
</dbReference>
<keyword evidence="15" id="KW-1185">Reference proteome</keyword>
<dbReference type="InterPro" id="IPR038354">
    <property type="entry name" value="VKOR_sf"/>
</dbReference>
<dbReference type="EMBL" id="LR899013">
    <property type="protein sequence ID" value="CAD7089764.1"/>
    <property type="molecule type" value="Genomic_DNA"/>
</dbReference>
<sequence length="221" mass="24431">MVGVLDDIRFCLSLGELLFGNLSLKVSLKVRDSIEEFSLQSLSIFNAIKGSKHTDFGRTTSVASATTSTKRSELDRNYRALCDISARISCTKVFSSRYGKGFGLLGHVVGEESKLNQPNGFMGVMFYIFIGLLCLTDNVRMAKAQVILCVVSNLLSLYLAYLLYFVLEDFCVVCVSTYVVNFTNLLLTTKRYQLLRRKDILAASSSSSSSSVLSSDTQKVD</sequence>
<dbReference type="InParanoid" id="A0A7R8UZ32"/>
<keyword evidence="5" id="KW-0874">Quinone</keyword>
<evidence type="ECO:0000256" key="5">
    <source>
        <dbReference type="ARBA" id="ARBA00022719"/>
    </source>
</evidence>
<evidence type="ECO:0000259" key="13">
    <source>
        <dbReference type="SMART" id="SM00756"/>
    </source>
</evidence>
<dbReference type="Gene3D" id="1.20.1440.130">
    <property type="entry name" value="VKOR domain"/>
    <property type="match status" value="1"/>
</dbReference>
<evidence type="ECO:0000256" key="7">
    <source>
        <dbReference type="ARBA" id="ARBA00022989"/>
    </source>
</evidence>
<dbReference type="GO" id="GO:0048038">
    <property type="term" value="F:quinone binding"/>
    <property type="evidence" value="ECO:0007669"/>
    <property type="project" value="UniProtKB-KW"/>
</dbReference>
<feature type="transmembrane region" description="Helical" evidence="12">
    <location>
        <begin position="120"/>
        <end position="139"/>
    </location>
</feature>
<evidence type="ECO:0000313" key="14">
    <source>
        <dbReference type="EMBL" id="CAD7089764.1"/>
    </source>
</evidence>
<evidence type="ECO:0000256" key="12">
    <source>
        <dbReference type="SAM" id="Phobius"/>
    </source>
</evidence>
<keyword evidence="9 12" id="KW-0472">Membrane</keyword>
<dbReference type="GO" id="GO:0047057">
    <property type="term" value="F:vitamin-K-epoxide reductase (warfarin-sensitive) activity"/>
    <property type="evidence" value="ECO:0007669"/>
    <property type="project" value="UniProtKB-EC"/>
</dbReference>
<dbReference type="AlphaFoldDB" id="A0A7R8UZ32"/>
<dbReference type="InterPro" id="IPR012932">
    <property type="entry name" value="VKOR"/>
</dbReference>
<evidence type="ECO:0000256" key="11">
    <source>
        <dbReference type="ARBA" id="ARBA00023284"/>
    </source>
</evidence>
<dbReference type="OrthoDB" id="17010at2759"/>
<evidence type="ECO:0000256" key="9">
    <source>
        <dbReference type="ARBA" id="ARBA00023136"/>
    </source>
</evidence>